<evidence type="ECO:0000256" key="1">
    <source>
        <dbReference type="ARBA" id="ARBA00023015"/>
    </source>
</evidence>
<dbReference type="Pfam" id="PF12833">
    <property type="entry name" value="HTH_18"/>
    <property type="match status" value="1"/>
</dbReference>
<evidence type="ECO:0000259" key="4">
    <source>
        <dbReference type="PROSITE" id="PS01124"/>
    </source>
</evidence>
<organism evidence="5 6">
    <name type="scientific">Parapedobacter pyrenivorans</name>
    <dbReference type="NCBI Taxonomy" id="1305674"/>
    <lineage>
        <taxon>Bacteria</taxon>
        <taxon>Pseudomonadati</taxon>
        <taxon>Bacteroidota</taxon>
        <taxon>Sphingobacteriia</taxon>
        <taxon>Sphingobacteriales</taxon>
        <taxon>Sphingobacteriaceae</taxon>
        <taxon>Parapedobacter</taxon>
    </lineage>
</organism>
<dbReference type="PANTHER" id="PTHR46796">
    <property type="entry name" value="HTH-TYPE TRANSCRIPTIONAL ACTIVATOR RHAS-RELATED"/>
    <property type="match status" value="1"/>
</dbReference>
<feature type="domain" description="HTH araC/xylS-type" evidence="4">
    <location>
        <begin position="111"/>
        <end position="213"/>
    </location>
</feature>
<name>A0A917MEB0_9SPHI</name>
<evidence type="ECO:0000256" key="2">
    <source>
        <dbReference type="ARBA" id="ARBA00023125"/>
    </source>
</evidence>
<comment type="caution">
    <text evidence="5">The sequence shown here is derived from an EMBL/GenBank/DDBJ whole genome shotgun (WGS) entry which is preliminary data.</text>
</comment>
<reference evidence="5" key="2">
    <citation type="submission" date="2020-09" db="EMBL/GenBank/DDBJ databases">
        <authorList>
            <person name="Sun Q."/>
            <person name="Zhou Y."/>
        </authorList>
    </citation>
    <scope>NUCLEOTIDE SEQUENCE</scope>
    <source>
        <strain evidence="5">CGMCC 1.12195</strain>
    </source>
</reference>
<dbReference type="Proteomes" id="UP000660862">
    <property type="component" value="Unassembled WGS sequence"/>
</dbReference>
<protein>
    <recommendedName>
        <fullName evidence="4">HTH araC/xylS-type domain-containing protein</fullName>
    </recommendedName>
</protein>
<keyword evidence="1" id="KW-0805">Transcription regulation</keyword>
<accession>A0A917MEB0</accession>
<evidence type="ECO:0000256" key="3">
    <source>
        <dbReference type="ARBA" id="ARBA00023163"/>
    </source>
</evidence>
<keyword evidence="3" id="KW-0804">Transcription</keyword>
<dbReference type="InterPro" id="IPR018060">
    <property type="entry name" value="HTH_AraC"/>
</dbReference>
<evidence type="ECO:0000313" key="5">
    <source>
        <dbReference type="EMBL" id="GGH02063.1"/>
    </source>
</evidence>
<sequence length="219" mass="24970">MPTLLFQTAKGRIGNSTNYLTLFGQTVFPDTLTIDEDFTLIAYFFKPYVLNALFGVAAQELTDNPIELNLLPTSIRAGLQEQLQNASSSREMVTILDNYIYSLVTKIKTDMRIVKYAVEKIATEPSKKNLTVVQADLCMTGRTFQRLFEKTIGIIPTRYRRISQFNTAFRQLNSQQFTNLTALSYNNCYSDQSHFIRAFKEFTSLTPSEYLAYGKAARN</sequence>
<dbReference type="InterPro" id="IPR009057">
    <property type="entry name" value="Homeodomain-like_sf"/>
</dbReference>
<dbReference type="SUPFAM" id="SSF46689">
    <property type="entry name" value="Homeodomain-like"/>
    <property type="match status" value="1"/>
</dbReference>
<gene>
    <name evidence="5" type="ORF">GCM10007415_42740</name>
</gene>
<dbReference type="GO" id="GO:0003700">
    <property type="term" value="F:DNA-binding transcription factor activity"/>
    <property type="evidence" value="ECO:0007669"/>
    <property type="project" value="InterPro"/>
</dbReference>
<dbReference type="Gene3D" id="1.10.10.60">
    <property type="entry name" value="Homeodomain-like"/>
    <property type="match status" value="1"/>
</dbReference>
<dbReference type="EMBL" id="BMER01000006">
    <property type="protein sequence ID" value="GGH02063.1"/>
    <property type="molecule type" value="Genomic_DNA"/>
</dbReference>
<dbReference type="SMART" id="SM00342">
    <property type="entry name" value="HTH_ARAC"/>
    <property type="match status" value="1"/>
</dbReference>
<dbReference type="GO" id="GO:0043565">
    <property type="term" value="F:sequence-specific DNA binding"/>
    <property type="evidence" value="ECO:0007669"/>
    <property type="project" value="InterPro"/>
</dbReference>
<dbReference type="PROSITE" id="PS01124">
    <property type="entry name" value="HTH_ARAC_FAMILY_2"/>
    <property type="match status" value="1"/>
</dbReference>
<proteinExistence type="predicted"/>
<dbReference type="InterPro" id="IPR050204">
    <property type="entry name" value="AraC_XylS_family_regulators"/>
</dbReference>
<keyword evidence="6" id="KW-1185">Reference proteome</keyword>
<reference evidence="5" key="1">
    <citation type="journal article" date="2014" name="Int. J. Syst. Evol. Microbiol.">
        <title>Complete genome sequence of Corynebacterium casei LMG S-19264T (=DSM 44701T), isolated from a smear-ripened cheese.</title>
        <authorList>
            <consortium name="US DOE Joint Genome Institute (JGI-PGF)"/>
            <person name="Walter F."/>
            <person name="Albersmeier A."/>
            <person name="Kalinowski J."/>
            <person name="Ruckert C."/>
        </authorList>
    </citation>
    <scope>NUCLEOTIDE SEQUENCE</scope>
    <source>
        <strain evidence="5">CGMCC 1.12195</strain>
    </source>
</reference>
<keyword evidence="2" id="KW-0238">DNA-binding</keyword>
<evidence type="ECO:0000313" key="6">
    <source>
        <dbReference type="Proteomes" id="UP000660862"/>
    </source>
</evidence>
<dbReference type="PANTHER" id="PTHR46796:SF13">
    <property type="entry name" value="HTH-TYPE TRANSCRIPTIONAL ACTIVATOR RHAS"/>
    <property type="match status" value="1"/>
</dbReference>
<dbReference type="AlphaFoldDB" id="A0A917MEB0"/>